<name>A0AA37SN67_9BACT</name>
<reference evidence="1" key="2">
    <citation type="submission" date="2023-01" db="EMBL/GenBank/DDBJ databases">
        <title>Draft genome sequence of Portibacter lacus strain NBRC 108769.</title>
        <authorList>
            <person name="Sun Q."/>
            <person name="Mori K."/>
        </authorList>
    </citation>
    <scope>NUCLEOTIDE SEQUENCE</scope>
    <source>
        <strain evidence="1">NBRC 108769</strain>
    </source>
</reference>
<protein>
    <recommendedName>
        <fullName evidence="3">OmpA-like domain-containing protein</fullName>
    </recommendedName>
</protein>
<evidence type="ECO:0008006" key="3">
    <source>
        <dbReference type="Google" id="ProtNLM"/>
    </source>
</evidence>
<dbReference type="Gene3D" id="1.25.40.10">
    <property type="entry name" value="Tetratricopeptide repeat domain"/>
    <property type="match status" value="1"/>
</dbReference>
<dbReference type="RefSeq" id="WP_235293277.1">
    <property type="nucleotide sequence ID" value="NZ_BSOH01000005.1"/>
</dbReference>
<proteinExistence type="predicted"/>
<comment type="caution">
    <text evidence="1">The sequence shown here is derived from an EMBL/GenBank/DDBJ whole genome shotgun (WGS) entry which is preliminary data.</text>
</comment>
<dbReference type="InterPro" id="IPR011990">
    <property type="entry name" value="TPR-like_helical_dom_sf"/>
</dbReference>
<organism evidence="1 2">
    <name type="scientific">Portibacter lacus</name>
    <dbReference type="NCBI Taxonomy" id="1099794"/>
    <lineage>
        <taxon>Bacteria</taxon>
        <taxon>Pseudomonadati</taxon>
        <taxon>Bacteroidota</taxon>
        <taxon>Saprospiria</taxon>
        <taxon>Saprospirales</taxon>
        <taxon>Haliscomenobacteraceae</taxon>
        <taxon>Portibacter</taxon>
    </lineage>
</organism>
<dbReference type="SUPFAM" id="SSF103088">
    <property type="entry name" value="OmpA-like"/>
    <property type="match status" value="1"/>
</dbReference>
<dbReference type="SUPFAM" id="SSF48452">
    <property type="entry name" value="TPR-like"/>
    <property type="match status" value="1"/>
</dbReference>
<keyword evidence="2" id="KW-1185">Reference proteome</keyword>
<dbReference type="Proteomes" id="UP001156666">
    <property type="component" value="Unassembled WGS sequence"/>
</dbReference>
<gene>
    <name evidence="1" type="ORF">GCM10007940_10890</name>
</gene>
<reference evidence="1" key="1">
    <citation type="journal article" date="2014" name="Int. J. Syst. Evol. Microbiol.">
        <title>Complete genome sequence of Corynebacterium casei LMG S-19264T (=DSM 44701T), isolated from a smear-ripened cheese.</title>
        <authorList>
            <consortium name="US DOE Joint Genome Institute (JGI-PGF)"/>
            <person name="Walter F."/>
            <person name="Albersmeier A."/>
            <person name="Kalinowski J."/>
            <person name="Ruckert C."/>
        </authorList>
    </citation>
    <scope>NUCLEOTIDE SEQUENCE</scope>
    <source>
        <strain evidence="1">NBRC 108769</strain>
    </source>
</reference>
<dbReference type="Gene3D" id="2.60.40.1120">
    <property type="entry name" value="Carboxypeptidase-like, regulatory domain"/>
    <property type="match status" value="1"/>
</dbReference>
<dbReference type="Gene3D" id="3.30.1330.60">
    <property type="entry name" value="OmpA-like domain"/>
    <property type="match status" value="1"/>
</dbReference>
<evidence type="ECO:0000313" key="1">
    <source>
        <dbReference type="EMBL" id="GLR16474.1"/>
    </source>
</evidence>
<dbReference type="InterPro" id="IPR036737">
    <property type="entry name" value="OmpA-like_sf"/>
</dbReference>
<dbReference type="EMBL" id="BSOH01000005">
    <property type="protein sequence ID" value="GLR16474.1"/>
    <property type="molecule type" value="Genomic_DNA"/>
</dbReference>
<sequence length="802" mass="90915">MKKILYIIIFIGTCAGSTFGQTYSAYIKAAEEAVVQKNYYAAYQYLQEAYAFDTTRLDLAFESAEMARMYDAYNFAEKWYSKVVERDENNEYPTATYFLGEMQQRQGLYQKAINNFNIYLSEHEGEDEYFTAKAKKELSSSEFSIDQLENPDLSVEVKHLGAVNTQFSEVGALEKDGELFYSSLRFQEEKPKDAKNPKYLAKILVSENEGAGEPDPALNDDSRITSHTTFSSKSNKIFYTLCDYTEGNEIKCDLYYRNVESKGKYGAPVKLPDYINDATYTTTQPAVGIDPETNKEILYFVSNRPGGKGKYDIWYTIIDDNMNMTQPMNLDSINTIENDATPFFHNPSNTLYFSSQGYQGLGGYDIYRAEKINGEYGEIEHLENQVNSSYDDIYYTINNDMLTAHFSSNRESSMYIEDAIEACCFDIFKAKYEPVNLDLNALTCEEIGGNQKKLLGATVVLVNAKTGEVIDSIMNATDDAHRFELERNKEYLIIAKKEHFVSDTVTLSTKKVYKSKTFTKKICLLAKTLELDVFTFDKATRRDLAGATVTIEDLTDGTSDEITDFNADGNDFTFTVKEGHSYKITANRPNYNTEVVTLNTLEAEVVDGRIRQDIYLSFGLLSKPIALHFDNDKPNSKSVATKTKLDYASTFESYYKRKDLFVKRAADSPEEIENFFETEVKGGYDTLQIFMGLIQEVLDSGESLEITVRGFTSPLASSAYNLYLGQRRVSSVRNELRKYNDGALIPYLDSNKLMVTDISYGETLVPEQVSDSSTNQKKSVYGLDASRERRVEIIGVNQIIVK</sequence>
<accession>A0AA37SN67</accession>
<dbReference type="AlphaFoldDB" id="A0AA37SN67"/>
<evidence type="ECO:0000313" key="2">
    <source>
        <dbReference type="Proteomes" id="UP001156666"/>
    </source>
</evidence>